<dbReference type="InterPro" id="IPR004619">
    <property type="entry name" value="Type_III_PanK"/>
</dbReference>
<sequence>MLLAVDAGNTRVKWGVHDGTQWLAQGAIVHREIPALAALWQAYSISQTILSNVAGVEVQAALEALLAPLNVVQNWVQSSAQCCGVRNGYSVPEQLGTDRWAALIAAWQQEHSACVVASVGTALTVDALSSQGEFLGGYIVPGLTLMKRALLANTAGVAETEGNMNVFPNSTGEAVESGAIAALAGSIESMCRNLAEREGVTPALLLTGGDALSLQPALSSHAVIVDNLVLDGLVRMAKEIAR</sequence>
<keyword evidence="9 16" id="KW-0547">Nucleotide-binding</keyword>
<dbReference type="GO" id="GO:0005737">
    <property type="term" value="C:cytoplasm"/>
    <property type="evidence" value="ECO:0007669"/>
    <property type="project" value="UniProtKB-SubCell"/>
</dbReference>
<dbReference type="UniPathway" id="UPA00241">
    <property type="reaction ID" value="UER00352"/>
</dbReference>
<comment type="subcellular location">
    <subcellularLocation>
        <location evidence="3 16">Cytoplasm</location>
    </subcellularLocation>
</comment>
<evidence type="ECO:0000256" key="12">
    <source>
        <dbReference type="ARBA" id="ARBA00022958"/>
    </source>
</evidence>
<evidence type="ECO:0000256" key="9">
    <source>
        <dbReference type="ARBA" id="ARBA00022741"/>
    </source>
</evidence>
<dbReference type="GO" id="GO:0005524">
    <property type="term" value="F:ATP binding"/>
    <property type="evidence" value="ECO:0007669"/>
    <property type="project" value="UniProtKB-UniRule"/>
</dbReference>
<evidence type="ECO:0000256" key="2">
    <source>
        <dbReference type="ARBA" id="ARBA00001958"/>
    </source>
</evidence>
<evidence type="ECO:0000256" key="6">
    <source>
        <dbReference type="ARBA" id="ARBA00012102"/>
    </source>
</evidence>
<dbReference type="GO" id="GO:0004594">
    <property type="term" value="F:pantothenate kinase activity"/>
    <property type="evidence" value="ECO:0007669"/>
    <property type="project" value="UniProtKB-UniRule"/>
</dbReference>
<dbReference type="PANTHER" id="PTHR34265:SF1">
    <property type="entry name" value="TYPE III PANTOTHENATE KINASE"/>
    <property type="match status" value="1"/>
</dbReference>
<feature type="active site" description="Proton acceptor" evidence="16">
    <location>
        <position position="98"/>
    </location>
</feature>
<dbReference type="PANTHER" id="PTHR34265">
    <property type="entry name" value="TYPE III PANTOTHENATE KINASE"/>
    <property type="match status" value="1"/>
</dbReference>
<keyword evidence="10 16" id="KW-0418">Kinase</keyword>
<name>A0A2R5F324_9PROT</name>
<keyword evidence="7 16" id="KW-0963">Cytoplasm</keyword>
<dbReference type="NCBIfam" id="TIGR00671">
    <property type="entry name" value="baf"/>
    <property type="match status" value="1"/>
</dbReference>
<reference evidence="17 18" key="1">
    <citation type="journal article" date="2018" name="Environ. Microbiol.">
        <title>Isolation and genomic characterization of Novimethylophilus kurashikiensis gen. nov. sp. nov., a new lanthanide-dependent methylotrophic species of Methylophilaceae.</title>
        <authorList>
            <person name="Lv H."/>
            <person name="Sahin N."/>
            <person name="Tani A."/>
        </authorList>
    </citation>
    <scope>NUCLEOTIDE SEQUENCE [LARGE SCALE GENOMIC DNA]</scope>
    <source>
        <strain evidence="17 18">La2-4</strain>
    </source>
</reference>
<evidence type="ECO:0000256" key="1">
    <source>
        <dbReference type="ARBA" id="ARBA00001206"/>
    </source>
</evidence>
<feature type="binding site" evidence="16">
    <location>
        <position position="171"/>
    </location>
    <ligand>
        <name>substrate</name>
    </ligand>
</feature>
<dbReference type="Proteomes" id="UP000245081">
    <property type="component" value="Unassembled WGS sequence"/>
</dbReference>
<protein>
    <recommendedName>
        <fullName evidence="15 16">Type III pantothenate kinase</fullName>
        <ecNumber evidence="6 16">2.7.1.33</ecNumber>
    </recommendedName>
    <alternativeName>
        <fullName evidence="16">PanK-III</fullName>
    </alternativeName>
    <alternativeName>
        <fullName evidence="16">Pantothenic acid kinase</fullName>
    </alternativeName>
</protein>
<comment type="pathway">
    <text evidence="4 16">Cofactor biosynthesis; coenzyme A biosynthesis; CoA from (R)-pantothenate: step 1/5.</text>
</comment>
<evidence type="ECO:0000256" key="15">
    <source>
        <dbReference type="ARBA" id="ARBA00040883"/>
    </source>
</evidence>
<accession>A0A2R5F324</accession>
<dbReference type="CDD" id="cd24015">
    <property type="entry name" value="ASKHA_NBD_PanK-III"/>
    <property type="match status" value="1"/>
</dbReference>
<keyword evidence="8 16" id="KW-0808">Transferase</keyword>
<dbReference type="InterPro" id="IPR043129">
    <property type="entry name" value="ATPase_NBD"/>
</dbReference>
<feature type="binding site" evidence="16">
    <location>
        <begin position="96"/>
        <end position="99"/>
    </location>
    <ligand>
        <name>substrate</name>
    </ligand>
</feature>
<comment type="cofactor">
    <cofactor evidence="16">
        <name>NH4(+)</name>
        <dbReference type="ChEBI" id="CHEBI:28938"/>
    </cofactor>
    <cofactor evidence="16">
        <name>K(+)</name>
        <dbReference type="ChEBI" id="CHEBI:29103"/>
    </cofactor>
    <text evidence="16">A monovalent cation. Ammonium or potassium.</text>
</comment>
<keyword evidence="13 16" id="KW-0173">Coenzyme A biosynthesis</keyword>
<feature type="binding site" evidence="16">
    <location>
        <position position="121"/>
    </location>
    <ligand>
        <name>ATP</name>
        <dbReference type="ChEBI" id="CHEBI:30616"/>
    </ligand>
</feature>
<proteinExistence type="inferred from homology"/>
<dbReference type="AlphaFoldDB" id="A0A2R5F324"/>
<keyword evidence="18" id="KW-1185">Reference proteome</keyword>
<evidence type="ECO:0000256" key="7">
    <source>
        <dbReference type="ARBA" id="ARBA00022490"/>
    </source>
</evidence>
<keyword evidence="12 16" id="KW-0630">Potassium</keyword>
<comment type="function">
    <text evidence="16">Catalyzes the phosphorylation of pantothenate (Pan), the first step in CoA biosynthesis.</text>
</comment>
<comment type="caution">
    <text evidence="16">Lacks conserved residue(s) required for the propagation of feature annotation.</text>
</comment>
<gene>
    <name evidence="16 17" type="primary">coaX</name>
    <name evidence="17" type="ORF">NMK_0310</name>
</gene>
<dbReference type="EMBL" id="BDOQ01000002">
    <property type="protein sequence ID" value="GBG12775.1"/>
    <property type="molecule type" value="Genomic_DNA"/>
</dbReference>
<dbReference type="EC" id="2.7.1.33" evidence="6 16"/>
<evidence type="ECO:0000256" key="16">
    <source>
        <dbReference type="HAMAP-Rule" id="MF_01274"/>
    </source>
</evidence>
<dbReference type="RefSeq" id="WP_109014008.1">
    <property type="nucleotide sequence ID" value="NZ_BDOQ01000002.1"/>
</dbReference>
<feature type="binding site" evidence="16">
    <location>
        <begin position="6"/>
        <end position="13"/>
    </location>
    <ligand>
        <name>ATP</name>
        <dbReference type="ChEBI" id="CHEBI:30616"/>
    </ligand>
</feature>
<dbReference type="SUPFAM" id="SSF53067">
    <property type="entry name" value="Actin-like ATPase domain"/>
    <property type="match status" value="2"/>
</dbReference>
<evidence type="ECO:0000256" key="14">
    <source>
        <dbReference type="ARBA" id="ARBA00038036"/>
    </source>
</evidence>
<evidence type="ECO:0000256" key="10">
    <source>
        <dbReference type="ARBA" id="ARBA00022777"/>
    </source>
</evidence>
<comment type="caution">
    <text evidence="17">The sequence shown here is derived from an EMBL/GenBank/DDBJ whole genome shotgun (WGS) entry which is preliminary data.</text>
</comment>
<dbReference type="Gene3D" id="3.30.420.40">
    <property type="match status" value="2"/>
</dbReference>
<evidence type="ECO:0000256" key="5">
    <source>
        <dbReference type="ARBA" id="ARBA00011738"/>
    </source>
</evidence>
<evidence type="ECO:0000256" key="11">
    <source>
        <dbReference type="ARBA" id="ARBA00022840"/>
    </source>
</evidence>
<keyword evidence="11 16" id="KW-0067">ATP-binding</keyword>
<dbReference type="Pfam" id="PF03309">
    <property type="entry name" value="Pan_kinase"/>
    <property type="match status" value="1"/>
</dbReference>
<comment type="similarity">
    <text evidence="14 16">Belongs to the type III pantothenate kinase family.</text>
</comment>
<feature type="binding site" evidence="16">
    <location>
        <position position="89"/>
    </location>
    <ligand>
        <name>substrate</name>
    </ligand>
</feature>
<comment type="catalytic activity">
    <reaction evidence="1 16">
        <text>(R)-pantothenate + ATP = (R)-4'-phosphopantothenate + ADP + H(+)</text>
        <dbReference type="Rhea" id="RHEA:16373"/>
        <dbReference type="ChEBI" id="CHEBI:10986"/>
        <dbReference type="ChEBI" id="CHEBI:15378"/>
        <dbReference type="ChEBI" id="CHEBI:29032"/>
        <dbReference type="ChEBI" id="CHEBI:30616"/>
        <dbReference type="ChEBI" id="CHEBI:456216"/>
        <dbReference type="EC" id="2.7.1.33"/>
    </reaction>
</comment>
<evidence type="ECO:0000256" key="3">
    <source>
        <dbReference type="ARBA" id="ARBA00004496"/>
    </source>
</evidence>
<comment type="subunit">
    <text evidence="5 16">Homodimer.</text>
</comment>
<evidence type="ECO:0000256" key="4">
    <source>
        <dbReference type="ARBA" id="ARBA00005225"/>
    </source>
</evidence>
<dbReference type="HAMAP" id="MF_01274">
    <property type="entry name" value="Pantothen_kinase_3"/>
    <property type="match status" value="1"/>
</dbReference>
<organism evidence="17 18">
    <name type="scientific">Novimethylophilus kurashikiensis</name>
    <dbReference type="NCBI Taxonomy" id="1825523"/>
    <lineage>
        <taxon>Bacteria</taxon>
        <taxon>Pseudomonadati</taxon>
        <taxon>Pseudomonadota</taxon>
        <taxon>Betaproteobacteria</taxon>
        <taxon>Nitrosomonadales</taxon>
        <taxon>Methylophilaceae</taxon>
        <taxon>Novimethylophilus</taxon>
    </lineage>
</organism>
<evidence type="ECO:0000256" key="13">
    <source>
        <dbReference type="ARBA" id="ARBA00022993"/>
    </source>
</evidence>
<dbReference type="GO" id="GO:0015937">
    <property type="term" value="P:coenzyme A biosynthetic process"/>
    <property type="evidence" value="ECO:0007669"/>
    <property type="project" value="UniProtKB-UniRule"/>
</dbReference>
<evidence type="ECO:0000313" key="17">
    <source>
        <dbReference type="EMBL" id="GBG12775.1"/>
    </source>
</evidence>
<dbReference type="OrthoDB" id="9781305at2"/>
<evidence type="ECO:0000256" key="8">
    <source>
        <dbReference type="ARBA" id="ARBA00022679"/>
    </source>
</evidence>
<evidence type="ECO:0000313" key="18">
    <source>
        <dbReference type="Proteomes" id="UP000245081"/>
    </source>
</evidence>
<comment type="cofactor">
    <cofactor evidence="2">
        <name>K(+)</name>
        <dbReference type="ChEBI" id="CHEBI:29103"/>
    </cofactor>
</comment>